<dbReference type="Gene3D" id="2.40.30.170">
    <property type="match status" value="1"/>
</dbReference>
<dbReference type="GO" id="GO:0030313">
    <property type="term" value="C:cell envelope"/>
    <property type="evidence" value="ECO:0007669"/>
    <property type="project" value="UniProtKB-SubCell"/>
</dbReference>
<dbReference type="InterPro" id="IPR050465">
    <property type="entry name" value="UPF0194_transport"/>
</dbReference>
<evidence type="ECO:0000256" key="1">
    <source>
        <dbReference type="ARBA" id="ARBA00004196"/>
    </source>
</evidence>
<dbReference type="RefSeq" id="WP_121345794.1">
    <property type="nucleotide sequence ID" value="NZ_RBLG01000002.1"/>
</dbReference>
<dbReference type="SUPFAM" id="SSF111369">
    <property type="entry name" value="HlyD-like secretion proteins"/>
    <property type="match status" value="1"/>
</dbReference>
<evidence type="ECO:0000313" key="6">
    <source>
        <dbReference type="Proteomes" id="UP000276282"/>
    </source>
</evidence>
<dbReference type="PANTHER" id="PTHR32347">
    <property type="entry name" value="EFFLUX SYSTEM COMPONENT YKNX-RELATED"/>
    <property type="match status" value="1"/>
</dbReference>
<feature type="coiled-coil region" evidence="3">
    <location>
        <begin position="163"/>
        <end position="190"/>
    </location>
</feature>
<dbReference type="EMBL" id="RBLG01000002">
    <property type="protein sequence ID" value="RKS53715.1"/>
    <property type="molecule type" value="Genomic_DNA"/>
</dbReference>
<reference evidence="5 6" key="1">
    <citation type="submission" date="2018-10" db="EMBL/GenBank/DDBJ databases">
        <title>Genomic Encyclopedia of Archaeal and Bacterial Type Strains, Phase II (KMG-II): from individual species to whole genera.</title>
        <authorList>
            <person name="Goeker M."/>
        </authorList>
    </citation>
    <scope>NUCLEOTIDE SEQUENCE [LARGE SCALE GENOMIC DNA]</scope>
    <source>
        <strain evidence="5 6">DSM 19839</strain>
    </source>
</reference>
<evidence type="ECO:0000256" key="3">
    <source>
        <dbReference type="SAM" id="Coils"/>
    </source>
</evidence>
<dbReference type="InterPro" id="IPR058636">
    <property type="entry name" value="Beta-barrel_YknX"/>
</dbReference>
<protein>
    <submittedName>
        <fullName evidence="5">Multidrug efflux pump subunit AcrA (Membrane-fusion protein)</fullName>
    </submittedName>
</protein>
<comment type="subcellular location">
    <subcellularLocation>
        <location evidence="1">Cell envelope</location>
    </subcellularLocation>
</comment>
<keyword evidence="2 3" id="KW-0175">Coiled coil</keyword>
<comment type="caution">
    <text evidence="5">The sequence shown here is derived from an EMBL/GenBank/DDBJ whole genome shotgun (WGS) entry which is preliminary data.</text>
</comment>
<dbReference type="OrthoDB" id="869610at2"/>
<accession>A0A495PVC1</accession>
<dbReference type="AlphaFoldDB" id="A0A495PVC1"/>
<keyword evidence="6" id="KW-1185">Reference proteome</keyword>
<gene>
    <name evidence="5" type="ORF">BC962_1969</name>
</gene>
<organism evidence="5 6">
    <name type="scientific">Gillisia mitskevichiae</name>
    <dbReference type="NCBI Taxonomy" id="270921"/>
    <lineage>
        <taxon>Bacteria</taxon>
        <taxon>Pseudomonadati</taxon>
        <taxon>Bacteroidota</taxon>
        <taxon>Flavobacteriia</taxon>
        <taxon>Flavobacteriales</taxon>
        <taxon>Flavobacteriaceae</taxon>
        <taxon>Gillisia</taxon>
    </lineage>
</organism>
<sequence>MFKSVVYSMLLILLTFCSKKDEKIQPNLTTITESVYSSVIIQPDSLYQVYAIVNGILERNLVEEGDLVSKGAALAQIINTNPKLNAENALLSYNLAQKNYSGSNAILKSLEEKIKAQKLKLINDSINYFRQKNLWDQYIGSKAEYDTKELSYQLSKNSLNLLKSEFGRTKNELQIQLKQAENNYKNSVTTTEDFKVTSKINGKVYALNKNPGEIINTTQPLASIGSANTFIIEMLVDEVDIVKIKKGQEVIIILDAYPDKTFKALVSKIYPEKNERNQTFLVEANFVKAPEILYPGLSGEANIIIAIKKNTLTIPKEYLIEGTKVRTEDGIKEIVLGLQSMDVVEILSGITEDTWIYKPEK</sequence>
<feature type="domain" description="YknX-like beta-barrel" evidence="4">
    <location>
        <begin position="231"/>
        <end position="275"/>
    </location>
</feature>
<dbReference type="Gene3D" id="2.40.50.100">
    <property type="match status" value="1"/>
</dbReference>
<evidence type="ECO:0000259" key="4">
    <source>
        <dbReference type="Pfam" id="PF25990"/>
    </source>
</evidence>
<name>A0A495PVC1_9FLAO</name>
<evidence type="ECO:0000256" key="2">
    <source>
        <dbReference type="ARBA" id="ARBA00023054"/>
    </source>
</evidence>
<evidence type="ECO:0000313" key="5">
    <source>
        <dbReference type="EMBL" id="RKS53715.1"/>
    </source>
</evidence>
<proteinExistence type="predicted"/>
<dbReference type="Proteomes" id="UP000276282">
    <property type="component" value="Unassembled WGS sequence"/>
</dbReference>
<dbReference type="Pfam" id="PF25990">
    <property type="entry name" value="Beta-barrel_YknX"/>
    <property type="match status" value="1"/>
</dbReference>